<organism evidence="2 3">
    <name type="scientific">Funneliformis caledonium</name>
    <dbReference type="NCBI Taxonomy" id="1117310"/>
    <lineage>
        <taxon>Eukaryota</taxon>
        <taxon>Fungi</taxon>
        <taxon>Fungi incertae sedis</taxon>
        <taxon>Mucoromycota</taxon>
        <taxon>Glomeromycotina</taxon>
        <taxon>Glomeromycetes</taxon>
        <taxon>Glomerales</taxon>
        <taxon>Glomeraceae</taxon>
        <taxon>Funneliformis</taxon>
    </lineage>
</organism>
<dbReference type="OrthoDB" id="2423441at2759"/>
<reference evidence="2" key="1">
    <citation type="submission" date="2021-06" db="EMBL/GenBank/DDBJ databases">
        <authorList>
            <person name="Kallberg Y."/>
            <person name="Tangrot J."/>
            <person name="Rosling A."/>
        </authorList>
    </citation>
    <scope>NUCLEOTIDE SEQUENCE</scope>
    <source>
        <strain evidence="2">UK204</strain>
    </source>
</reference>
<protein>
    <submittedName>
        <fullName evidence="2">9434_t:CDS:1</fullName>
    </submittedName>
</protein>
<evidence type="ECO:0000313" key="2">
    <source>
        <dbReference type="EMBL" id="CAG8711772.1"/>
    </source>
</evidence>
<dbReference type="EMBL" id="CAJVPQ010008993">
    <property type="protein sequence ID" value="CAG8711772.1"/>
    <property type="molecule type" value="Genomic_DNA"/>
</dbReference>
<comment type="caution">
    <text evidence="2">The sequence shown here is derived from an EMBL/GenBank/DDBJ whole genome shotgun (WGS) entry which is preliminary data.</text>
</comment>
<name>A0A9N9HY52_9GLOM</name>
<gene>
    <name evidence="2" type="ORF">FCALED_LOCUS13954</name>
</gene>
<dbReference type="Proteomes" id="UP000789570">
    <property type="component" value="Unassembled WGS sequence"/>
</dbReference>
<evidence type="ECO:0000256" key="1">
    <source>
        <dbReference type="SAM" id="MobiDB-lite"/>
    </source>
</evidence>
<feature type="non-terminal residue" evidence="2">
    <location>
        <position position="166"/>
    </location>
</feature>
<accession>A0A9N9HY52</accession>
<sequence>MVMTITTIAITDEVIQILSGLDGSLSLNHKNTWNDISDHTELKFVLQQLHCHKRDNWKNSQDNTKSKIDKKRKGINSKHSEKKERRKRGIIHMYNINDDILTSSKPQSLSEKKYREDLEEIIDDGKYHSDEASETDNEKAQIKINEYISENQRVSEYEEVNKRVTE</sequence>
<feature type="region of interest" description="Disordered" evidence="1">
    <location>
        <begin position="56"/>
        <end position="90"/>
    </location>
</feature>
<proteinExistence type="predicted"/>
<keyword evidence="3" id="KW-1185">Reference proteome</keyword>
<dbReference type="AlphaFoldDB" id="A0A9N9HY52"/>
<evidence type="ECO:0000313" key="3">
    <source>
        <dbReference type="Proteomes" id="UP000789570"/>
    </source>
</evidence>